<dbReference type="SUPFAM" id="SSF102645">
    <property type="entry name" value="CoaB-like"/>
    <property type="match status" value="1"/>
</dbReference>
<dbReference type="GO" id="GO:0010181">
    <property type="term" value="F:FMN binding"/>
    <property type="evidence" value="ECO:0007669"/>
    <property type="project" value="InterPro"/>
</dbReference>
<dbReference type="Pfam" id="PF02441">
    <property type="entry name" value="Flavoprotein"/>
    <property type="match status" value="1"/>
</dbReference>
<gene>
    <name evidence="5" type="ORF">UFOPK3592_00208</name>
</gene>
<evidence type="ECO:0000256" key="1">
    <source>
        <dbReference type="ARBA" id="ARBA00022793"/>
    </source>
</evidence>
<dbReference type="PANTHER" id="PTHR14359">
    <property type="entry name" value="HOMO-OLIGOMERIC FLAVIN CONTAINING CYS DECARBOXYLASE FAMILY"/>
    <property type="match status" value="1"/>
</dbReference>
<dbReference type="InterPro" id="IPR003382">
    <property type="entry name" value="Flavoprotein"/>
</dbReference>
<accession>A0A6J7FRW9</accession>
<dbReference type="GO" id="GO:0015937">
    <property type="term" value="P:coenzyme A biosynthetic process"/>
    <property type="evidence" value="ECO:0007669"/>
    <property type="project" value="InterPro"/>
</dbReference>
<evidence type="ECO:0000256" key="2">
    <source>
        <dbReference type="ARBA" id="ARBA00023239"/>
    </source>
</evidence>
<dbReference type="AlphaFoldDB" id="A0A6J7FRW9"/>
<dbReference type="GO" id="GO:0004632">
    <property type="term" value="F:phosphopantothenate--cysteine ligase activity"/>
    <property type="evidence" value="ECO:0007669"/>
    <property type="project" value="InterPro"/>
</dbReference>
<dbReference type="GO" id="GO:0004633">
    <property type="term" value="F:phosphopantothenoylcysteine decarboxylase activity"/>
    <property type="evidence" value="ECO:0007669"/>
    <property type="project" value="InterPro"/>
</dbReference>
<dbReference type="InterPro" id="IPR036551">
    <property type="entry name" value="Flavin_trans-like"/>
</dbReference>
<organism evidence="5">
    <name type="scientific">freshwater metagenome</name>
    <dbReference type="NCBI Taxonomy" id="449393"/>
    <lineage>
        <taxon>unclassified sequences</taxon>
        <taxon>metagenomes</taxon>
        <taxon>ecological metagenomes</taxon>
    </lineage>
</organism>
<evidence type="ECO:0000313" key="5">
    <source>
        <dbReference type="EMBL" id="CAB4896135.1"/>
    </source>
</evidence>
<feature type="domain" description="DNA/pantothenate metabolism flavoprotein C-terminal" evidence="4">
    <location>
        <begin position="177"/>
        <end position="389"/>
    </location>
</feature>
<dbReference type="PANTHER" id="PTHR14359:SF6">
    <property type="entry name" value="PHOSPHOPANTOTHENOYLCYSTEINE DECARBOXYLASE"/>
    <property type="match status" value="1"/>
</dbReference>
<evidence type="ECO:0000259" key="4">
    <source>
        <dbReference type="Pfam" id="PF04127"/>
    </source>
</evidence>
<dbReference type="Pfam" id="PF04127">
    <property type="entry name" value="DFP"/>
    <property type="match status" value="1"/>
</dbReference>
<proteinExistence type="inferred from homology"/>
<dbReference type="GO" id="GO:0071513">
    <property type="term" value="C:phosphopantothenoylcysteine decarboxylase complex"/>
    <property type="evidence" value="ECO:0007669"/>
    <property type="project" value="TreeGrafter"/>
</dbReference>
<dbReference type="Gene3D" id="3.40.50.10300">
    <property type="entry name" value="CoaB-like"/>
    <property type="match status" value="1"/>
</dbReference>
<keyword evidence="1" id="KW-0210">Decarboxylase</keyword>
<dbReference type="NCBIfam" id="TIGR00521">
    <property type="entry name" value="coaBC_dfp"/>
    <property type="match status" value="1"/>
</dbReference>
<feature type="domain" description="Flavoprotein" evidence="3">
    <location>
        <begin position="2"/>
        <end position="171"/>
    </location>
</feature>
<dbReference type="Gene3D" id="3.40.50.1950">
    <property type="entry name" value="Flavin prenyltransferase-like"/>
    <property type="match status" value="1"/>
</dbReference>
<reference evidence="5" key="1">
    <citation type="submission" date="2020-05" db="EMBL/GenBank/DDBJ databases">
        <authorList>
            <person name="Chiriac C."/>
            <person name="Salcher M."/>
            <person name="Ghai R."/>
            <person name="Kavagutti S V."/>
        </authorList>
    </citation>
    <scope>NUCLEOTIDE SEQUENCE</scope>
</reference>
<keyword evidence="2" id="KW-0456">Lyase</keyword>
<name>A0A6J7FRW9_9ZZZZ</name>
<dbReference type="GO" id="GO:0015941">
    <property type="term" value="P:pantothenate catabolic process"/>
    <property type="evidence" value="ECO:0007669"/>
    <property type="project" value="InterPro"/>
</dbReference>
<dbReference type="HAMAP" id="MF_02225">
    <property type="entry name" value="CoaBC"/>
    <property type="match status" value="1"/>
</dbReference>
<protein>
    <submittedName>
        <fullName evidence="5">Unannotated protein</fullName>
    </submittedName>
</protein>
<evidence type="ECO:0000259" key="3">
    <source>
        <dbReference type="Pfam" id="PF02441"/>
    </source>
</evidence>
<dbReference type="InterPro" id="IPR005252">
    <property type="entry name" value="CoaBC"/>
</dbReference>
<dbReference type="EMBL" id="CAFBML010000009">
    <property type="protein sequence ID" value="CAB4896135.1"/>
    <property type="molecule type" value="Genomic_DNA"/>
</dbReference>
<dbReference type="InterPro" id="IPR007085">
    <property type="entry name" value="DNA/pantothenate-metab_flavo_C"/>
</dbReference>
<dbReference type="SUPFAM" id="SSF52507">
    <property type="entry name" value="Homo-oligomeric flavin-containing Cys decarboxylases, HFCD"/>
    <property type="match status" value="1"/>
</dbReference>
<dbReference type="InterPro" id="IPR035929">
    <property type="entry name" value="CoaB-like_sf"/>
</dbReference>
<sequence length="395" mass="40773">MVGVTGGIAAYKSAPLIRLFSEAGHSVQVVATTNAFKFIGKTTLEALSGNPIALVDPELFTDVDQVKHIALAKSADLLVVAPATASFLAKIASGIADDLLTTTVLAATCPVVVAPAMHTEMWENAATVSNIETLQRRGITIVWPEVGRLTGEDSGAGRLAEPAEIFETALGALSGPLTGIRVLVTAGGTREPIDAARFIGNFSSGKQGIAFARAAKLLGADVQLIAANIDGSLTSGLDTTPVGTALELAQELSLKLGSYDLLVMAAAVADYKPAQSTSTKLKRTEIGEQLNLSLVANPDILAETVKTLKSSGSKAVVVGFAAEASEDLESLARVKLSSKGCDFVVANDVSQGKVFGKDQTELVLVSGSESNRFQGPKLSVAKDVLSLLASSIGKL</sequence>